<organism evidence="1 2">
    <name type="scientific">Ficus carica</name>
    <name type="common">Common fig</name>
    <dbReference type="NCBI Taxonomy" id="3494"/>
    <lineage>
        <taxon>Eukaryota</taxon>
        <taxon>Viridiplantae</taxon>
        <taxon>Streptophyta</taxon>
        <taxon>Embryophyta</taxon>
        <taxon>Tracheophyta</taxon>
        <taxon>Spermatophyta</taxon>
        <taxon>Magnoliopsida</taxon>
        <taxon>eudicotyledons</taxon>
        <taxon>Gunneridae</taxon>
        <taxon>Pentapetalae</taxon>
        <taxon>rosids</taxon>
        <taxon>fabids</taxon>
        <taxon>Rosales</taxon>
        <taxon>Moraceae</taxon>
        <taxon>Ficeae</taxon>
        <taxon>Ficus</taxon>
    </lineage>
</organism>
<dbReference type="AlphaFoldDB" id="A0AA88J5L3"/>
<dbReference type="EMBL" id="BTGU01000117">
    <property type="protein sequence ID" value="GMN61791.1"/>
    <property type="molecule type" value="Genomic_DNA"/>
</dbReference>
<proteinExistence type="predicted"/>
<protein>
    <submittedName>
        <fullName evidence="1">Uncharacterized protein</fullName>
    </submittedName>
</protein>
<keyword evidence="2" id="KW-1185">Reference proteome</keyword>
<comment type="caution">
    <text evidence="1">The sequence shown here is derived from an EMBL/GenBank/DDBJ whole genome shotgun (WGS) entry which is preliminary data.</text>
</comment>
<sequence>MDQFCEFHKDHNHLAINCKALRYEIVELQKRGHLKEFLSDKGCQTYGIPKDRFERDKRRLSETPSPLPMKKKIRVVLGGSVCSSDSGPSI</sequence>
<accession>A0AA88J5L3</accession>
<name>A0AA88J5L3_FICCA</name>
<dbReference type="Proteomes" id="UP001187192">
    <property type="component" value="Unassembled WGS sequence"/>
</dbReference>
<evidence type="ECO:0000313" key="2">
    <source>
        <dbReference type="Proteomes" id="UP001187192"/>
    </source>
</evidence>
<evidence type="ECO:0000313" key="1">
    <source>
        <dbReference type="EMBL" id="GMN61791.1"/>
    </source>
</evidence>
<gene>
    <name evidence="1" type="ORF">TIFTF001_030881</name>
</gene>
<reference evidence="1" key="1">
    <citation type="submission" date="2023-07" db="EMBL/GenBank/DDBJ databases">
        <title>draft genome sequence of fig (Ficus carica).</title>
        <authorList>
            <person name="Takahashi T."/>
            <person name="Nishimura K."/>
        </authorList>
    </citation>
    <scope>NUCLEOTIDE SEQUENCE</scope>
</reference>